<feature type="signal peptide" evidence="3">
    <location>
        <begin position="1"/>
        <end position="20"/>
    </location>
</feature>
<dbReference type="InterPro" id="IPR050955">
    <property type="entry name" value="Plant_Biomass_Hydrol_Est"/>
</dbReference>
<dbReference type="InterPro" id="IPR006311">
    <property type="entry name" value="TAT_signal"/>
</dbReference>
<dbReference type="Proteomes" id="UP000010988">
    <property type="component" value="Unassembled WGS sequence"/>
</dbReference>
<evidence type="ECO:0000256" key="3">
    <source>
        <dbReference type="SAM" id="SignalP"/>
    </source>
</evidence>
<evidence type="ECO:0000256" key="2">
    <source>
        <dbReference type="SAM" id="MobiDB-lite"/>
    </source>
</evidence>
<evidence type="ECO:0000313" key="5">
    <source>
        <dbReference type="EMBL" id="GAC48845.1"/>
    </source>
</evidence>
<dbReference type="Pfam" id="PF18435">
    <property type="entry name" value="EstA_Ig_like"/>
    <property type="match status" value="1"/>
</dbReference>
<dbReference type="AlphaFoldDB" id="L7KIY4"/>
<evidence type="ECO:0000259" key="4">
    <source>
        <dbReference type="Pfam" id="PF18435"/>
    </source>
</evidence>
<dbReference type="PROSITE" id="PS51257">
    <property type="entry name" value="PROKAR_LIPOPROTEIN"/>
    <property type="match status" value="1"/>
</dbReference>
<feature type="domain" description="Esterase Ig-like N-terminal" evidence="4">
    <location>
        <begin position="36"/>
        <end position="166"/>
    </location>
</feature>
<proteinExistence type="predicted"/>
<reference evidence="5 6" key="1">
    <citation type="submission" date="2012-12" db="EMBL/GenBank/DDBJ databases">
        <title>Whole genome shotgun sequence of Gordonia aichiensis NBRC 108223.</title>
        <authorList>
            <person name="Isaki-Nakamura S."/>
            <person name="Hosoyama A."/>
            <person name="Tsuchikane K."/>
            <person name="Ando Y."/>
            <person name="Baba S."/>
            <person name="Ohji S."/>
            <person name="Hamada M."/>
            <person name="Tamura T."/>
            <person name="Yamazoe A."/>
            <person name="Yamazaki S."/>
            <person name="Fujita N."/>
        </authorList>
    </citation>
    <scope>NUCLEOTIDE SEQUENCE [LARGE SCALE GENOMIC DNA]</scope>
    <source>
        <strain evidence="5 6">NBRC 108223</strain>
    </source>
</reference>
<dbReference type="PANTHER" id="PTHR43037:SF1">
    <property type="entry name" value="BLL1128 PROTEIN"/>
    <property type="match status" value="1"/>
</dbReference>
<gene>
    <name evidence="5" type="ORF">GOACH_07_01300</name>
</gene>
<dbReference type="Gene3D" id="2.60.40.2180">
    <property type="match status" value="1"/>
</dbReference>
<dbReference type="eggNOG" id="COG4099">
    <property type="taxonomic scope" value="Bacteria"/>
</dbReference>
<feature type="compositionally biased region" description="Polar residues" evidence="2">
    <location>
        <begin position="115"/>
        <end position="140"/>
    </location>
</feature>
<comment type="caution">
    <text evidence="5">The sequence shown here is derived from an EMBL/GenBank/DDBJ whole genome shotgun (WGS) entry which is preliminary data.</text>
</comment>
<feature type="chain" id="PRO_5039316069" description="Esterase Ig-like N-terminal domain-containing protein" evidence="3">
    <location>
        <begin position="21"/>
        <end position="442"/>
    </location>
</feature>
<name>L7KIY4_9ACTN</name>
<dbReference type="InterPro" id="IPR041172">
    <property type="entry name" value="EstA_Ig-like_N"/>
</dbReference>
<dbReference type="EMBL" id="BANR01000007">
    <property type="protein sequence ID" value="GAC48845.1"/>
    <property type="molecule type" value="Genomic_DNA"/>
</dbReference>
<protein>
    <recommendedName>
        <fullName evidence="4">Esterase Ig-like N-terminal domain-containing protein</fullName>
    </recommendedName>
</protein>
<accession>L7KIY4</accession>
<dbReference type="RefSeq" id="WP_005174448.1">
    <property type="nucleotide sequence ID" value="NZ_BANR01000007.1"/>
</dbReference>
<dbReference type="SUPFAM" id="SSF53474">
    <property type="entry name" value="alpha/beta-Hydrolases"/>
    <property type="match status" value="1"/>
</dbReference>
<organism evidence="5 6">
    <name type="scientific">Gordonia aichiensis NBRC 108223</name>
    <dbReference type="NCBI Taxonomy" id="1220583"/>
    <lineage>
        <taxon>Bacteria</taxon>
        <taxon>Bacillati</taxon>
        <taxon>Actinomycetota</taxon>
        <taxon>Actinomycetes</taxon>
        <taxon>Mycobacteriales</taxon>
        <taxon>Gordoniaceae</taxon>
        <taxon>Gordonia</taxon>
    </lineage>
</organism>
<dbReference type="Gene3D" id="3.40.50.1820">
    <property type="entry name" value="alpha/beta hydrolase"/>
    <property type="match status" value="1"/>
</dbReference>
<keyword evidence="6" id="KW-1185">Reference proteome</keyword>
<sequence length="442" mass="47296">MNRRQFLTGALSAGALTVVAAACSSEPAPTSRARGATAITQVFGDGQKLIAVAVEYDIDIESTSLSTSSYSVPGRTITRVYTNSAPAVIATPVVGRYVIVEMSSADANALLWGDPQSTTRSSKSTAPQNQTQSGPPQGSSAKPVIRSAAATVRQTRAIRTVSGTTYPAAGTAMRTSASVDPLVDLFEQKSFSDPENGQVLKYNLFVPRNYSPTRSYPLVLFMHDASVVGADVKGPLVQGLGAVCWASPDDQARHECFVLAPQYDSVVLSDDYIPGPLFDTTVNLVHELTRRYSIDPKRLHATGQSMGAMMTLGMNIKHPDLFASSYVVAGQWPAEQSAPLARKRFWVTVSQGDTKAYPTENSIMSALEQQGAQVTRATWDGRASQQQFSTQVSEVTEHNTSINYVSFLAGTVPATGGGASEHMGTWRVAYSIPGIRDWVLTS</sequence>
<dbReference type="InterPro" id="IPR029058">
    <property type="entry name" value="AB_hydrolase_fold"/>
</dbReference>
<evidence type="ECO:0000256" key="1">
    <source>
        <dbReference type="ARBA" id="ARBA00022729"/>
    </source>
</evidence>
<dbReference type="PANTHER" id="PTHR43037">
    <property type="entry name" value="UNNAMED PRODUCT-RELATED"/>
    <property type="match status" value="1"/>
</dbReference>
<keyword evidence="1 3" id="KW-0732">Signal</keyword>
<feature type="region of interest" description="Disordered" evidence="2">
    <location>
        <begin position="113"/>
        <end position="146"/>
    </location>
</feature>
<dbReference type="PROSITE" id="PS51318">
    <property type="entry name" value="TAT"/>
    <property type="match status" value="1"/>
</dbReference>
<evidence type="ECO:0000313" key="6">
    <source>
        <dbReference type="Proteomes" id="UP000010988"/>
    </source>
</evidence>